<dbReference type="EMBL" id="CM041531">
    <property type="protein sequence ID" value="KAI3377276.1"/>
    <property type="molecule type" value="Genomic_DNA"/>
</dbReference>
<reference evidence="1" key="1">
    <citation type="submission" date="2022-04" db="EMBL/GenBank/DDBJ databases">
        <title>Jade perch genome.</title>
        <authorList>
            <person name="Chao B."/>
        </authorList>
    </citation>
    <scope>NUCLEOTIDE SEQUENCE</scope>
    <source>
        <strain evidence="1">CB-2022</strain>
    </source>
</reference>
<keyword evidence="2" id="KW-1185">Reference proteome</keyword>
<gene>
    <name evidence="1" type="ORF">L3Q82_009176</name>
</gene>
<protein>
    <submittedName>
        <fullName evidence="1">Uncharacterized protein</fullName>
    </submittedName>
</protein>
<comment type="caution">
    <text evidence="1">The sequence shown here is derived from an EMBL/GenBank/DDBJ whole genome shotgun (WGS) entry which is preliminary data.</text>
</comment>
<sequence>MAERNLPSYLATGGCRPYDCTINLLPGAPLPASRLYNLSKPDKKAMESYIKDSLGSRPSRTSPLQRDASLTDVLPSQQQDQRYFSEGILLILPPANHPTVHLQIFSALCLSQPRSHISVNFVNGHPLSEGNTTILTIGNSFSKSVHFVPLPQGLSPLGTANLLVTHVFLLHGTPQELCQAKVPSLPPRSGKCFVWGPQPVSSGYDPQTNCQTEQTNQSLKAFLWCVASYNRASWSTKLPWVECAHNSQIT</sequence>
<accession>A0ACB8XAW8</accession>
<dbReference type="Proteomes" id="UP000831701">
    <property type="component" value="Chromosome 1"/>
</dbReference>
<evidence type="ECO:0000313" key="1">
    <source>
        <dbReference type="EMBL" id="KAI3377276.1"/>
    </source>
</evidence>
<proteinExistence type="predicted"/>
<name>A0ACB8XAW8_9TELE</name>
<evidence type="ECO:0000313" key="2">
    <source>
        <dbReference type="Proteomes" id="UP000831701"/>
    </source>
</evidence>
<organism evidence="1 2">
    <name type="scientific">Scortum barcoo</name>
    <name type="common">barcoo grunter</name>
    <dbReference type="NCBI Taxonomy" id="214431"/>
    <lineage>
        <taxon>Eukaryota</taxon>
        <taxon>Metazoa</taxon>
        <taxon>Chordata</taxon>
        <taxon>Craniata</taxon>
        <taxon>Vertebrata</taxon>
        <taxon>Euteleostomi</taxon>
        <taxon>Actinopterygii</taxon>
        <taxon>Neopterygii</taxon>
        <taxon>Teleostei</taxon>
        <taxon>Neoteleostei</taxon>
        <taxon>Acanthomorphata</taxon>
        <taxon>Eupercaria</taxon>
        <taxon>Centrarchiformes</taxon>
        <taxon>Terapontoidei</taxon>
        <taxon>Terapontidae</taxon>
        <taxon>Scortum</taxon>
    </lineage>
</organism>